<keyword evidence="2" id="KW-1185">Reference proteome</keyword>
<proteinExistence type="predicted"/>
<name>A0A4Y5JUI7_9CAUD</name>
<dbReference type="Proteomes" id="UP000316733">
    <property type="component" value="Segment"/>
</dbReference>
<evidence type="ECO:0000313" key="2">
    <source>
        <dbReference type="Proteomes" id="UP000316733"/>
    </source>
</evidence>
<evidence type="ECO:0000313" key="1">
    <source>
        <dbReference type="EMBL" id="QCG76274.1"/>
    </source>
</evidence>
<reference evidence="2" key="1">
    <citation type="journal article" date="2020" name="bioRxiv">
        <title>Integrative omics analysis of Pseudomonas aeruginosa virus PA5oct highlights the molecular complexity of jumbo phages.</title>
        <authorList>
            <person name="Lood C."/>
            <person name="Danis-Wlodarczyk K."/>
            <person name="Blasdel B.G."/>
            <person name="Jang H.B."/>
            <person name="Vandenheuvel D."/>
            <person name="Briers Y."/>
            <person name="Noben J.-P."/>
            <person name="van Noort V."/>
            <person name="Drulis-Kawa Z."/>
            <person name="Lavigne R."/>
        </authorList>
    </citation>
    <scope>NUCLEOTIDE SEQUENCE [LARGE SCALE GENOMIC DNA]</scope>
</reference>
<protein>
    <submittedName>
        <fullName evidence="1">Uncharacterized protein</fullName>
    </submittedName>
</protein>
<organism evidence="1 2">
    <name type="scientific">Pseudomonas phage vB_PaeM_PA5oct</name>
    <dbReference type="NCBI Taxonomy" id="2163605"/>
    <lineage>
        <taxon>Viruses</taxon>
        <taxon>Duplodnaviria</taxon>
        <taxon>Heunggongvirae</taxon>
        <taxon>Uroviricota</taxon>
        <taxon>Caudoviricetes</taxon>
        <taxon>Arenbergviridae</taxon>
        <taxon>Wroclawvirus</taxon>
        <taxon>Wroclawvirus PA5oct</taxon>
    </lineage>
</organism>
<accession>A0A4Y5JUI7</accession>
<dbReference type="EMBL" id="MK797984">
    <property type="protein sequence ID" value="QCG76274.1"/>
    <property type="molecule type" value="Genomic_DNA"/>
</dbReference>
<sequence length="53" mass="6504">MKYIINLQYSTEVIYMPCFNILSLCDNRSVTILSITMIFKIRYYLHPMYRYIL</sequence>
<gene>
    <name evidence="1" type="ORF">EST35_0400</name>
</gene>